<feature type="chain" id="PRO_5045535256" evidence="1">
    <location>
        <begin position="22"/>
        <end position="253"/>
    </location>
</feature>
<dbReference type="Pfam" id="PF12697">
    <property type="entry name" value="Abhydrolase_6"/>
    <property type="match status" value="1"/>
</dbReference>
<evidence type="ECO:0000259" key="2">
    <source>
        <dbReference type="Pfam" id="PF12697"/>
    </source>
</evidence>
<proteinExistence type="predicted"/>
<feature type="domain" description="AB hydrolase-1" evidence="2">
    <location>
        <begin position="32"/>
        <end position="246"/>
    </location>
</feature>
<comment type="caution">
    <text evidence="3">The sequence shown here is derived from an EMBL/GenBank/DDBJ whole genome shotgun (WGS) entry which is preliminary data.</text>
</comment>
<protein>
    <submittedName>
        <fullName evidence="3">Alpha/beta fold hydrolase</fullName>
    </submittedName>
</protein>
<dbReference type="GO" id="GO:0016787">
    <property type="term" value="F:hydrolase activity"/>
    <property type="evidence" value="ECO:0007669"/>
    <property type="project" value="UniProtKB-KW"/>
</dbReference>
<evidence type="ECO:0000313" key="4">
    <source>
        <dbReference type="Proteomes" id="UP001596152"/>
    </source>
</evidence>
<feature type="signal peptide" evidence="1">
    <location>
        <begin position="1"/>
        <end position="21"/>
    </location>
</feature>
<dbReference type="InterPro" id="IPR052897">
    <property type="entry name" value="Sec-Metab_Biosynth_Hydrolase"/>
</dbReference>
<keyword evidence="4" id="KW-1185">Reference proteome</keyword>
<evidence type="ECO:0000256" key="1">
    <source>
        <dbReference type="SAM" id="SignalP"/>
    </source>
</evidence>
<keyword evidence="1" id="KW-0732">Signal</keyword>
<dbReference type="Proteomes" id="UP001596152">
    <property type="component" value="Unassembled WGS sequence"/>
</dbReference>
<dbReference type="InterPro" id="IPR029058">
    <property type="entry name" value="AB_hydrolase_fold"/>
</dbReference>
<dbReference type="EMBL" id="JBHSLF010000056">
    <property type="protein sequence ID" value="MFC5346211.1"/>
    <property type="molecule type" value="Genomic_DNA"/>
</dbReference>
<sequence length="253" mass="26150">MLRLLARLTAPVLAAATLSMAVPVAAAERPTVVLVHGAWADGSNWETVIPYLHRAGLKVVAVQNPMSSLEADVANVNRVVNDQGGDVLLVGHSYGGVVISEAGNNEHVKGLVYVAAFAPGSNQSVNSILSGFPPPVWFPMLHADAAGWVTWPAEAMATYFSAGLPAELQAVLASTQHPTFHGVNDAAIGATPAWTNHPTTYVVATEDQIIPAPLQQHFAGAMNATVVPVEGGHLVMLAQPEAVANAIIAAAGG</sequence>
<evidence type="ECO:0000313" key="3">
    <source>
        <dbReference type="EMBL" id="MFC5346211.1"/>
    </source>
</evidence>
<dbReference type="SUPFAM" id="SSF53474">
    <property type="entry name" value="alpha/beta-Hydrolases"/>
    <property type="match status" value="1"/>
</dbReference>
<dbReference type="InterPro" id="IPR000073">
    <property type="entry name" value="AB_hydrolase_1"/>
</dbReference>
<organism evidence="3 4">
    <name type="scientific">Brevundimonas staleyi</name>
    <dbReference type="NCBI Taxonomy" id="74326"/>
    <lineage>
        <taxon>Bacteria</taxon>
        <taxon>Pseudomonadati</taxon>
        <taxon>Pseudomonadota</taxon>
        <taxon>Alphaproteobacteria</taxon>
        <taxon>Caulobacterales</taxon>
        <taxon>Caulobacteraceae</taxon>
        <taxon>Brevundimonas</taxon>
    </lineage>
</organism>
<gene>
    <name evidence="3" type="ORF">ACFPIE_20030</name>
</gene>
<dbReference type="PANTHER" id="PTHR37017">
    <property type="entry name" value="AB HYDROLASE-1 DOMAIN-CONTAINING PROTEIN-RELATED"/>
    <property type="match status" value="1"/>
</dbReference>
<dbReference type="PANTHER" id="PTHR37017:SF11">
    <property type="entry name" value="ESTERASE_LIPASE_THIOESTERASE DOMAIN-CONTAINING PROTEIN"/>
    <property type="match status" value="1"/>
</dbReference>
<name>A0ABW0FXF5_9CAUL</name>
<dbReference type="RefSeq" id="WP_374036726.1">
    <property type="nucleotide sequence ID" value="NZ_CP169082.1"/>
</dbReference>
<dbReference type="Gene3D" id="3.40.50.1820">
    <property type="entry name" value="alpha/beta hydrolase"/>
    <property type="match status" value="1"/>
</dbReference>
<reference evidence="4" key="1">
    <citation type="journal article" date="2019" name="Int. J. Syst. Evol. Microbiol.">
        <title>The Global Catalogue of Microorganisms (GCM) 10K type strain sequencing project: providing services to taxonomists for standard genome sequencing and annotation.</title>
        <authorList>
            <consortium name="The Broad Institute Genomics Platform"/>
            <consortium name="The Broad Institute Genome Sequencing Center for Infectious Disease"/>
            <person name="Wu L."/>
            <person name="Ma J."/>
        </authorList>
    </citation>
    <scope>NUCLEOTIDE SEQUENCE [LARGE SCALE GENOMIC DNA]</scope>
    <source>
        <strain evidence="4">JCM 12125</strain>
    </source>
</reference>
<accession>A0ABW0FXF5</accession>
<keyword evidence="3" id="KW-0378">Hydrolase</keyword>